<name>A0A9X4KQH3_9BACL</name>
<dbReference type="InterPro" id="IPR009702">
    <property type="entry name" value="DUF1284"/>
</dbReference>
<evidence type="ECO:0000313" key="1">
    <source>
        <dbReference type="EMBL" id="MDG0794327.1"/>
    </source>
</evidence>
<dbReference type="RefSeq" id="WP_277568079.1">
    <property type="nucleotide sequence ID" value="NZ_JAPDHZ010000006.1"/>
</dbReference>
<dbReference type="AlphaFoldDB" id="A0A9X4KQH3"/>
<proteinExistence type="predicted"/>
<protein>
    <submittedName>
        <fullName evidence="1">DUF1284 domain-containing protein</fullName>
    </submittedName>
</protein>
<dbReference type="Proteomes" id="UP001153387">
    <property type="component" value="Unassembled WGS sequence"/>
</dbReference>
<dbReference type="Pfam" id="PF06935">
    <property type="entry name" value="DUF1284"/>
    <property type="match status" value="1"/>
</dbReference>
<sequence>MTIKLRGHHLLCLLGYRGKGYSEGFCANMTRVYERLRTAPETEIELILGPDDICAAFPEDQETHCENASVYRKDEEIARQIGIAVGERRAWADVVAAVAARVRPDDIGSLCSDCRWEPYGLCREGVAHIHSTPRLRELPRA</sequence>
<dbReference type="EMBL" id="JAPDHZ010000006">
    <property type="protein sequence ID" value="MDG0794327.1"/>
    <property type="molecule type" value="Genomic_DNA"/>
</dbReference>
<comment type="caution">
    <text evidence="1">The sequence shown here is derived from an EMBL/GenBank/DDBJ whole genome shotgun (WGS) entry which is preliminary data.</text>
</comment>
<reference evidence="1 2" key="1">
    <citation type="submission" date="2022-10" db="EMBL/GenBank/DDBJ databases">
        <title>Comparative genomic analysis of Cohnella hashimotonis sp. nov., isolated from the International Space Station.</title>
        <authorList>
            <person name="Simpson A."/>
            <person name="Venkateswaran K."/>
        </authorList>
    </citation>
    <scope>NUCLEOTIDE SEQUENCE [LARGE SCALE GENOMIC DNA]</scope>
    <source>
        <strain evidence="1 2">DSM 18997</strain>
    </source>
</reference>
<gene>
    <name evidence="1" type="ORF">OMP38_28445</name>
</gene>
<keyword evidence="2" id="KW-1185">Reference proteome</keyword>
<organism evidence="1 2">
    <name type="scientific">Cohnella ginsengisoli</name>
    <dbReference type="NCBI Taxonomy" id="425004"/>
    <lineage>
        <taxon>Bacteria</taxon>
        <taxon>Bacillati</taxon>
        <taxon>Bacillota</taxon>
        <taxon>Bacilli</taxon>
        <taxon>Bacillales</taxon>
        <taxon>Paenibacillaceae</taxon>
        <taxon>Cohnella</taxon>
    </lineage>
</organism>
<evidence type="ECO:0000313" key="2">
    <source>
        <dbReference type="Proteomes" id="UP001153387"/>
    </source>
</evidence>
<accession>A0A9X4KQH3</accession>